<comment type="catalytic activity">
    <reaction evidence="12">
        <text>L-threonine + hydrogencarbonate + ATP = L-threonylcarbamoyladenylate + diphosphate + H2O</text>
        <dbReference type="Rhea" id="RHEA:36407"/>
        <dbReference type="ChEBI" id="CHEBI:15377"/>
        <dbReference type="ChEBI" id="CHEBI:17544"/>
        <dbReference type="ChEBI" id="CHEBI:30616"/>
        <dbReference type="ChEBI" id="CHEBI:33019"/>
        <dbReference type="ChEBI" id="CHEBI:57926"/>
        <dbReference type="ChEBI" id="CHEBI:73682"/>
        <dbReference type="EC" id="2.7.7.87"/>
    </reaction>
</comment>
<dbReference type="PROSITE" id="PS51163">
    <property type="entry name" value="YRDC"/>
    <property type="match status" value="1"/>
</dbReference>
<evidence type="ECO:0000313" key="16">
    <source>
        <dbReference type="Proteomes" id="UP000305067"/>
    </source>
</evidence>
<keyword evidence="6" id="KW-0808">Transferase</keyword>
<dbReference type="EMBL" id="ML178816">
    <property type="protein sequence ID" value="TFL05667.1"/>
    <property type="molecule type" value="Genomic_DNA"/>
</dbReference>
<dbReference type="STRING" id="1884261.A0A5C3QWF2"/>
<evidence type="ECO:0000256" key="7">
    <source>
        <dbReference type="ARBA" id="ARBA00022694"/>
    </source>
</evidence>
<comment type="similarity">
    <text evidence="2">Belongs to the SUA5 family.</text>
</comment>
<dbReference type="GO" id="GO:0002949">
    <property type="term" value="P:tRNA threonylcarbamoyladenosine modification"/>
    <property type="evidence" value="ECO:0007669"/>
    <property type="project" value="UniProtKB-ARBA"/>
</dbReference>
<protein>
    <recommendedName>
        <fullName evidence="4">Threonylcarbamoyl-AMP synthase</fullName>
        <ecNumber evidence="3">2.7.7.87</ecNumber>
    </recommendedName>
    <alternativeName>
        <fullName evidence="11">L-threonylcarbamoyladenylate synthase</fullName>
    </alternativeName>
</protein>
<evidence type="ECO:0000256" key="3">
    <source>
        <dbReference type="ARBA" id="ARBA00012584"/>
    </source>
</evidence>
<evidence type="ECO:0000256" key="11">
    <source>
        <dbReference type="ARBA" id="ARBA00029774"/>
    </source>
</evidence>
<evidence type="ECO:0000256" key="6">
    <source>
        <dbReference type="ARBA" id="ARBA00022679"/>
    </source>
</evidence>
<keyword evidence="5" id="KW-0963">Cytoplasm</keyword>
<reference evidence="15 16" key="1">
    <citation type="journal article" date="2019" name="Nat. Ecol. Evol.">
        <title>Megaphylogeny resolves global patterns of mushroom evolution.</title>
        <authorList>
            <person name="Varga T."/>
            <person name="Krizsan K."/>
            <person name="Foldi C."/>
            <person name="Dima B."/>
            <person name="Sanchez-Garcia M."/>
            <person name="Sanchez-Ramirez S."/>
            <person name="Szollosi G.J."/>
            <person name="Szarkandi J.G."/>
            <person name="Papp V."/>
            <person name="Albert L."/>
            <person name="Andreopoulos W."/>
            <person name="Angelini C."/>
            <person name="Antonin V."/>
            <person name="Barry K.W."/>
            <person name="Bougher N.L."/>
            <person name="Buchanan P."/>
            <person name="Buyck B."/>
            <person name="Bense V."/>
            <person name="Catcheside P."/>
            <person name="Chovatia M."/>
            <person name="Cooper J."/>
            <person name="Damon W."/>
            <person name="Desjardin D."/>
            <person name="Finy P."/>
            <person name="Geml J."/>
            <person name="Haridas S."/>
            <person name="Hughes K."/>
            <person name="Justo A."/>
            <person name="Karasinski D."/>
            <person name="Kautmanova I."/>
            <person name="Kiss B."/>
            <person name="Kocsube S."/>
            <person name="Kotiranta H."/>
            <person name="LaButti K.M."/>
            <person name="Lechner B.E."/>
            <person name="Liimatainen K."/>
            <person name="Lipzen A."/>
            <person name="Lukacs Z."/>
            <person name="Mihaltcheva S."/>
            <person name="Morgado L.N."/>
            <person name="Niskanen T."/>
            <person name="Noordeloos M.E."/>
            <person name="Ohm R.A."/>
            <person name="Ortiz-Santana B."/>
            <person name="Ovrebo C."/>
            <person name="Racz N."/>
            <person name="Riley R."/>
            <person name="Savchenko A."/>
            <person name="Shiryaev A."/>
            <person name="Soop K."/>
            <person name="Spirin V."/>
            <person name="Szebenyi C."/>
            <person name="Tomsovsky M."/>
            <person name="Tulloss R.E."/>
            <person name="Uehling J."/>
            <person name="Grigoriev I.V."/>
            <person name="Vagvolgyi C."/>
            <person name="Papp T."/>
            <person name="Martin F.M."/>
            <person name="Miettinen O."/>
            <person name="Hibbett D.S."/>
            <person name="Nagy L.G."/>
        </authorList>
    </citation>
    <scope>NUCLEOTIDE SEQUENCE [LARGE SCALE GENOMIC DNA]</scope>
    <source>
        <strain evidence="15 16">CBS 309.79</strain>
    </source>
</reference>
<dbReference type="GO" id="GO:0000049">
    <property type="term" value="F:tRNA binding"/>
    <property type="evidence" value="ECO:0007669"/>
    <property type="project" value="TreeGrafter"/>
</dbReference>
<keyword evidence="7" id="KW-0819">tRNA processing</keyword>
<gene>
    <name evidence="15" type="ORF">BDV98DRAFT_541699</name>
</gene>
<evidence type="ECO:0000256" key="2">
    <source>
        <dbReference type="ARBA" id="ARBA00007663"/>
    </source>
</evidence>
<comment type="subcellular location">
    <subcellularLocation>
        <location evidence="1">Cytoplasm</location>
    </subcellularLocation>
</comment>
<evidence type="ECO:0000256" key="5">
    <source>
        <dbReference type="ARBA" id="ARBA00022490"/>
    </source>
</evidence>
<evidence type="ECO:0000256" key="10">
    <source>
        <dbReference type="ARBA" id="ARBA00022840"/>
    </source>
</evidence>
<sequence>MSSVRAGVYRSLLRELKKSSKAGKLPKPLCMHFRTLVEKTPEITPAFRADVDNALLSLRSQREYKVLLDRYNPLFDLTAEERIEATARRVGLNMPKKETRQAISAAADHLNALQTVVFPTETVYGLGALATNSLASSRIFSTKGRPPDNPLIVHVSSSSMLQALLPPGYTLPPTYHTLIRRFWPGPLTLLFPRDPIKVPDIITAGQKTVAVRMPSHPVARALIALTGIPLAAPSANSSGKPSPTTAQHVVPDLGGKLGIILDGGPCDVGVESTVVDGLGEDGHIRVLRPGGVTVEQIEEALREEGGDHRVLVHKRDYTDEAMEAVPTTPGMKYRHYSPSVPVVLLQTRPPPNGVTAPSTTAYFDSLFRRREHGPALKVGVLCLDDSPFGRQVRALQHPQISVFSLGPANHLSVAARRLFDGLISLEQQQGVHFMLIEEMEERDEGLAVMNRVRKAASETECIDTSK</sequence>
<keyword evidence="10" id="KW-0067">ATP-binding</keyword>
<dbReference type="Pfam" id="PF13233">
    <property type="entry name" value="Complex1_LYR_2"/>
    <property type="match status" value="1"/>
</dbReference>
<dbReference type="InterPro" id="IPR006070">
    <property type="entry name" value="Sua5-like_dom"/>
</dbReference>
<dbReference type="PANTHER" id="PTHR17490:SF16">
    <property type="entry name" value="THREONYLCARBAMOYL-AMP SYNTHASE"/>
    <property type="match status" value="1"/>
</dbReference>
<evidence type="ECO:0000259" key="14">
    <source>
        <dbReference type="PROSITE" id="PS51163"/>
    </source>
</evidence>
<dbReference type="EC" id="2.7.7.87" evidence="3"/>
<accession>A0A5C3QWF2</accession>
<dbReference type="GO" id="GO:0005524">
    <property type="term" value="F:ATP binding"/>
    <property type="evidence" value="ECO:0007669"/>
    <property type="project" value="UniProtKB-KW"/>
</dbReference>
<name>A0A5C3QWF2_9AGAR</name>
<comment type="function">
    <text evidence="13">Required for the formation of a threonylcarbamoyl group on adenosine at position 37 (t(6)A37) in tRNAs that read codons beginning with adenine. Likely catalyzes the conversion of L-threonine, HCO(3)(-)/CO(2) and ATP to give threonylcarbamoyl-AMP (TC-AMP) as the acyladenylate intermediate, with the release of diphosphate. Required for normal translation, by ensuring translation fidelity at the level of codon recognition, appropriate translation initiation selection and maintenance of reading frame. Also involved in telomere replication. Binds to single-stranded telomeric (ssTG) DNA and positively regulates telomere length.</text>
</comment>
<dbReference type="Proteomes" id="UP000305067">
    <property type="component" value="Unassembled WGS sequence"/>
</dbReference>
<keyword evidence="16" id="KW-1185">Reference proteome</keyword>
<dbReference type="FunFam" id="3.90.870.10:FF:000008">
    <property type="entry name" value="Threonylcarbamoyl-AMP synthase"/>
    <property type="match status" value="1"/>
</dbReference>
<dbReference type="InterPro" id="IPR050156">
    <property type="entry name" value="TC-AMP_synthase_SUA5"/>
</dbReference>
<dbReference type="SUPFAM" id="SSF55821">
    <property type="entry name" value="YrdC/RibB"/>
    <property type="match status" value="1"/>
</dbReference>
<dbReference type="Gene3D" id="3.90.870.10">
    <property type="entry name" value="DHBP synthase"/>
    <property type="match status" value="1"/>
</dbReference>
<keyword evidence="9" id="KW-0547">Nucleotide-binding</keyword>
<dbReference type="Pfam" id="PF03481">
    <property type="entry name" value="Sua5_C"/>
    <property type="match status" value="1"/>
</dbReference>
<dbReference type="InterPro" id="IPR005145">
    <property type="entry name" value="Sua5_C"/>
</dbReference>
<evidence type="ECO:0000256" key="4">
    <source>
        <dbReference type="ARBA" id="ARBA00015492"/>
    </source>
</evidence>
<evidence type="ECO:0000256" key="9">
    <source>
        <dbReference type="ARBA" id="ARBA00022741"/>
    </source>
</evidence>
<dbReference type="AlphaFoldDB" id="A0A5C3QWF2"/>
<dbReference type="PANTHER" id="PTHR17490">
    <property type="entry name" value="SUA5"/>
    <property type="match status" value="1"/>
</dbReference>
<dbReference type="Gene3D" id="3.40.50.11030">
    <property type="entry name" value="Threonylcarbamoyl-AMP synthase, C-terminal domain"/>
    <property type="match status" value="1"/>
</dbReference>
<organism evidence="15 16">
    <name type="scientific">Pterulicium gracile</name>
    <dbReference type="NCBI Taxonomy" id="1884261"/>
    <lineage>
        <taxon>Eukaryota</taxon>
        <taxon>Fungi</taxon>
        <taxon>Dikarya</taxon>
        <taxon>Basidiomycota</taxon>
        <taxon>Agaricomycotina</taxon>
        <taxon>Agaricomycetes</taxon>
        <taxon>Agaricomycetidae</taxon>
        <taxon>Agaricales</taxon>
        <taxon>Pleurotineae</taxon>
        <taxon>Pterulaceae</taxon>
        <taxon>Pterulicium</taxon>
    </lineage>
</organism>
<dbReference type="GO" id="GO:0006450">
    <property type="term" value="P:regulation of translational fidelity"/>
    <property type="evidence" value="ECO:0007669"/>
    <property type="project" value="TreeGrafter"/>
</dbReference>
<dbReference type="GO" id="GO:0003725">
    <property type="term" value="F:double-stranded RNA binding"/>
    <property type="evidence" value="ECO:0007669"/>
    <property type="project" value="InterPro"/>
</dbReference>
<dbReference type="InterPro" id="IPR017945">
    <property type="entry name" value="DHBP_synth_RibB-like_a/b_dom"/>
</dbReference>
<dbReference type="NCBIfam" id="TIGR00057">
    <property type="entry name" value="L-threonylcarbamoyladenylate synthase"/>
    <property type="match status" value="1"/>
</dbReference>
<dbReference type="GO" id="GO:0005737">
    <property type="term" value="C:cytoplasm"/>
    <property type="evidence" value="ECO:0007669"/>
    <property type="project" value="UniProtKB-SubCell"/>
</dbReference>
<feature type="domain" description="YrdC-like" evidence="14">
    <location>
        <begin position="100"/>
        <end position="292"/>
    </location>
</feature>
<evidence type="ECO:0000256" key="13">
    <source>
        <dbReference type="ARBA" id="ARBA00056339"/>
    </source>
</evidence>
<proteinExistence type="inferred from homology"/>
<dbReference type="GO" id="GO:0061710">
    <property type="term" value="F:L-threonylcarbamoyladenylate synthase"/>
    <property type="evidence" value="ECO:0007669"/>
    <property type="project" value="UniProtKB-EC"/>
</dbReference>
<evidence type="ECO:0000256" key="1">
    <source>
        <dbReference type="ARBA" id="ARBA00004496"/>
    </source>
</evidence>
<evidence type="ECO:0000256" key="8">
    <source>
        <dbReference type="ARBA" id="ARBA00022695"/>
    </source>
</evidence>
<dbReference type="Pfam" id="PF01300">
    <property type="entry name" value="Sua5_yciO_yrdC"/>
    <property type="match status" value="1"/>
</dbReference>
<keyword evidence="8" id="KW-0548">Nucleotidyltransferase</keyword>
<evidence type="ECO:0000256" key="12">
    <source>
        <dbReference type="ARBA" id="ARBA00048366"/>
    </source>
</evidence>
<dbReference type="InterPro" id="IPR038385">
    <property type="entry name" value="Sua5/YwlC_C"/>
</dbReference>
<evidence type="ECO:0000313" key="15">
    <source>
        <dbReference type="EMBL" id="TFL05667.1"/>
    </source>
</evidence>
<dbReference type="OrthoDB" id="412787at2759"/>